<dbReference type="InterPro" id="IPR000182">
    <property type="entry name" value="GNAT_dom"/>
</dbReference>
<gene>
    <name evidence="4" type="ORF">BJ980_003472</name>
</gene>
<accession>A0A7Y9S6A1</accession>
<keyword evidence="1" id="KW-0808">Transferase</keyword>
<dbReference type="Pfam" id="PF00583">
    <property type="entry name" value="Acetyltransf_1"/>
    <property type="match status" value="1"/>
</dbReference>
<protein>
    <submittedName>
        <fullName evidence="4">Ribosomal protein S18 acetylase RimI-like enzyme</fullName>
    </submittedName>
</protein>
<keyword evidence="4" id="KW-0689">Ribosomal protein</keyword>
<reference evidence="4 5" key="1">
    <citation type="submission" date="2020-07" db="EMBL/GenBank/DDBJ databases">
        <title>Sequencing the genomes of 1000 actinobacteria strains.</title>
        <authorList>
            <person name="Klenk H.-P."/>
        </authorList>
    </citation>
    <scope>NUCLEOTIDE SEQUENCE [LARGE SCALE GENOMIC DNA]</scope>
    <source>
        <strain evidence="4 5">DSM 23819</strain>
    </source>
</reference>
<keyword evidence="4" id="KW-0687">Ribonucleoprotein</keyword>
<dbReference type="Gene3D" id="3.40.630.30">
    <property type="match status" value="1"/>
</dbReference>
<comment type="caution">
    <text evidence="4">The sequence shown here is derived from an EMBL/GenBank/DDBJ whole genome shotgun (WGS) entry which is preliminary data.</text>
</comment>
<evidence type="ECO:0000313" key="4">
    <source>
        <dbReference type="EMBL" id="NYG60549.1"/>
    </source>
</evidence>
<sequence>MRVRLAEPSEYAALGELTAAAYADFTLGPADPYVDKLRDARARAKEAELWVASDDSGTLLGCVTWCPPGSVWREISRPGEGEFRMLAVSPSAQGQGVGVALAEHCIALSRADGDSAMVLSSLPGMAAAHRLYARLGFERLPERDWSPVPGVELIAFRLGY</sequence>
<organism evidence="4 5">
    <name type="scientific">Nocardioides daedukensis</name>
    <dbReference type="NCBI Taxonomy" id="634462"/>
    <lineage>
        <taxon>Bacteria</taxon>
        <taxon>Bacillati</taxon>
        <taxon>Actinomycetota</taxon>
        <taxon>Actinomycetes</taxon>
        <taxon>Propionibacteriales</taxon>
        <taxon>Nocardioidaceae</taxon>
        <taxon>Nocardioides</taxon>
    </lineage>
</organism>
<dbReference type="CDD" id="cd04301">
    <property type="entry name" value="NAT_SF"/>
    <property type="match status" value="1"/>
</dbReference>
<evidence type="ECO:0000313" key="5">
    <source>
        <dbReference type="Proteomes" id="UP000540656"/>
    </source>
</evidence>
<dbReference type="Proteomes" id="UP000540656">
    <property type="component" value="Unassembled WGS sequence"/>
</dbReference>
<dbReference type="PANTHER" id="PTHR43877">
    <property type="entry name" value="AMINOALKYLPHOSPHONATE N-ACETYLTRANSFERASE-RELATED-RELATED"/>
    <property type="match status" value="1"/>
</dbReference>
<evidence type="ECO:0000256" key="2">
    <source>
        <dbReference type="ARBA" id="ARBA00023315"/>
    </source>
</evidence>
<evidence type="ECO:0000256" key="1">
    <source>
        <dbReference type="ARBA" id="ARBA00022679"/>
    </source>
</evidence>
<keyword evidence="2" id="KW-0012">Acyltransferase</keyword>
<name>A0A7Y9S6A1_9ACTN</name>
<dbReference type="InterPro" id="IPR050832">
    <property type="entry name" value="Bact_Acetyltransf"/>
</dbReference>
<dbReference type="RefSeq" id="WP_179503466.1">
    <property type="nucleotide sequence ID" value="NZ_JACCAA010000001.1"/>
</dbReference>
<dbReference type="AlphaFoldDB" id="A0A7Y9S6A1"/>
<evidence type="ECO:0000259" key="3">
    <source>
        <dbReference type="PROSITE" id="PS51186"/>
    </source>
</evidence>
<dbReference type="SUPFAM" id="SSF55729">
    <property type="entry name" value="Acyl-CoA N-acyltransferases (Nat)"/>
    <property type="match status" value="1"/>
</dbReference>
<dbReference type="GO" id="GO:0005840">
    <property type="term" value="C:ribosome"/>
    <property type="evidence" value="ECO:0007669"/>
    <property type="project" value="UniProtKB-KW"/>
</dbReference>
<feature type="domain" description="N-acetyltransferase" evidence="3">
    <location>
        <begin position="1"/>
        <end position="160"/>
    </location>
</feature>
<dbReference type="EMBL" id="JACCAA010000001">
    <property type="protein sequence ID" value="NYG60549.1"/>
    <property type="molecule type" value="Genomic_DNA"/>
</dbReference>
<dbReference type="InterPro" id="IPR016181">
    <property type="entry name" value="Acyl_CoA_acyltransferase"/>
</dbReference>
<keyword evidence="5" id="KW-1185">Reference proteome</keyword>
<dbReference type="GO" id="GO:0016747">
    <property type="term" value="F:acyltransferase activity, transferring groups other than amino-acyl groups"/>
    <property type="evidence" value="ECO:0007669"/>
    <property type="project" value="InterPro"/>
</dbReference>
<dbReference type="PANTHER" id="PTHR43877:SF2">
    <property type="entry name" value="AMINOALKYLPHOSPHONATE N-ACETYLTRANSFERASE-RELATED"/>
    <property type="match status" value="1"/>
</dbReference>
<proteinExistence type="predicted"/>
<dbReference type="PROSITE" id="PS51186">
    <property type="entry name" value="GNAT"/>
    <property type="match status" value="1"/>
</dbReference>